<dbReference type="GO" id="GO:0003964">
    <property type="term" value="F:RNA-directed DNA polymerase activity"/>
    <property type="evidence" value="ECO:0007669"/>
    <property type="project" value="UniProtKB-KW"/>
</dbReference>
<dbReference type="EMBL" id="AP002043">
    <property type="protein sequence ID" value="BAB02611.1"/>
    <property type="molecule type" value="Genomic_DNA"/>
</dbReference>
<keyword evidence="2" id="KW-0548">Nucleotidyltransferase</keyword>
<organism evidence="2">
    <name type="scientific">Arabidopsis thaliana</name>
    <name type="common">Mouse-ear cress</name>
    <dbReference type="NCBI Taxonomy" id="3702"/>
    <lineage>
        <taxon>Eukaryota</taxon>
        <taxon>Viridiplantae</taxon>
        <taxon>Streptophyta</taxon>
        <taxon>Embryophyta</taxon>
        <taxon>Tracheophyta</taxon>
        <taxon>Spermatophyta</taxon>
        <taxon>Magnoliopsida</taxon>
        <taxon>eudicotyledons</taxon>
        <taxon>Gunneridae</taxon>
        <taxon>Pentapetalae</taxon>
        <taxon>rosids</taxon>
        <taxon>malvids</taxon>
        <taxon>Brassicales</taxon>
        <taxon>Brassicaceae</taxon>
        <taxon>Camelineae</taxon>
        <taxon>Arabidopsis</taxon>
    </lineage>
</organism>
<keyword evidence="2" id="KW-0695">RNA-directed DNA polymerase</keyword>
<feature type="domain" description="Reverse transcriptase zinc-binding" evidence="1">
    <location>
        <begin position="105"/>
        <end position="193"/>
    </location>
</feature>
<evidence type="ECO:0000313" key="2">
    <source>
        <dbReference type="EMBL" id="BAB02611.1"/>
    </source>
</evidence>
<dbReference type="AlphaFoldDB" id="Q9LHK6"/>
<name>Q9LHK6_ARATH</name>
<dbReference type="Pfam" id="PF13966">
    <property type="entry name" value="zf-RVT"/>
    <property type="match status" value="1"/>
</dbReference>
<reference key="1">
    <citation type="journal article" date="2000" name="Nature">
        <title>Sequence and analysis of chromosome 3 of the plant Arabidopsis thaliana.</title>
        <authorList>
            <consortium name="European Union Chromosome 3 Arabidopsis Sequencing Consortium"/>
            <consortium name="Institute for Genomic Research"/>
            <consortium name="Kazusa DNA Research Institute"/>
            <person name="Salanoubat M."/>
            <person name="Lemcke K."/>
            <person name="Rieger M."/>
            <person name="Ansorge W."/>
            <person name="Unseld M."/>
            <person name="Fartmann B."/>
            <person name="Valle G."/>
            <person name="Blocker H."/>
            <person name="Perez-Alonso M."/>
            <person name="Obermaier B."/>
            <person name="Delseny M."/>
            <person name="Boutry M."/>
            <person name="Grivell L.A."/>
            <person name="Mache R."/>
            <person name="Puigdomenech P."/>
            <person name="De Simone V."/>
            <person name="Choisne N."/>
            <person name="Artiguenave F."/>
            <person name="Robert C."/>
            <person name="Brottier P."/>
            <person name="Wincker P."/>
            <person name="Cattolico L."/>
            <person name="Weissenbach J."/>
            <person name="Saurin W."/>
            <person name="Quetier F."/>
            <person name="Schafer M."/>
            <person name="Muller-Auer S."/>
            <person name="Gabel C."/>
            <person name="Fuchs M."/>
            <person name="Benes V."/>
            <person name="Wurmbach E."/>
            <person name="Drzonek H."/>
            <person name="Erfle H."/>
            <person name="Jordan N."/>
            <person name="Bangert S."/>
            <person name="Wiedelmann R."/>
            <person name="Kranz H."/>
            <person name="Voss H."/>
            <person name="Holland R."/>
            <person name="Brandt P."/>
            <person name="Nyakatura G."/>
            <person name="Vezzi A."/>
            <person name="D'Angelo M."/>
            <person name="Pallavicini A."/>
            <person name="Toppo S."/>
            <person name="Simionati B."/>
            <person name="Conrad A."/>
            <person name="Hornischer K."/>
            <person name="Kauer G."/>
            <person name="Lohnert T.H."/>
            <person name="Nordsiek G."/>
            <person name="Reichelt J."/>
            <person name="Scharfe M."/>
            <person name="Schon O."/>
            <person name="Bargues M."/>
            <person name="Terol J."/>
            <person name="Climent J."/>
            <person name="Navarro P."/>
            <person name="Collado C."/>
            <person name="Perez-Perez A."/>
            <person name="Ottenwalder B."/>
            <person name="Duchemin D."/>
            <person name="Cooke R."/>
            <person name="Laudie M."/>
            <person name="Berger-Llauro C."/>
            <person name="Purnelle B."/>
            <person name="Masuy D."/>
            <person name="de Haan M."/>
            <person name="Maarse A.C."/>
            <person name="Alcaraz J.P."/>
            <person name="Cottet A."/>
            <person name="Casacuberta E."/>
            <person name="Monfort A."/>
            <person name="Argiriou A."/>
            <person name="flores M."/>
            <person name="Liguori R."/>
            <person name="Vitale D."/>
            <person name="Mannhaupt G."/>
            <person name="Haase D."/>
            <person name="Schoof H."/>
            <person name="Rudd S."/>
            <person name="Zaccaria P."/>
            <person name="Mewes H.W."/>
            <person name="Mayer K.F."/>
            <person name="Kaul S."/>
            <person name="Town C.D."/>
            <person name="Koo H.L."/>
            <person name="Tallon L.J."/>
            <person name="Jenkins J."/>
            <person name="Rooney T."/>
            <person name="Rizzo M."/>
            <person name="Walts A."/>
            <person name="Utterback T."/>
            <person name="Fujii C.Y."/>
            <person name="Shea T.P."/>
            <person name="Creasy T.H."/>
            <person name="Haas B."/>
            <person name="Maiti R."/>
            <person name="Wu D."/>
            <person name="Peterson J."/>
            <person name="Van Aken S."/>
            <person name="Pai G."/>
            <person name="Militscher J."/>
            <person name="Sellers P."/>
            <person name="Gill J.E."/>
            <person name="Feldblyum T.V."/>
            <person name="Preuss D."/>
            <person name="Lin X."/>
            <person name="Nierman W.C."/>
            <person name="Salzberg S.L."/>
            <person name="White O."/>
            <person name="Venter J.C."/>
            <person name="Fraser C.M."/>
            <person name="Kaneko T."/>
            <person name="Nakamura Y."/>
            <person name="Sato S."/>
            <person name="Kato T."/>
            <person name="Asamizu E."/>
            <person name="Sasamoto S."/>
            <person name="Kimura T."/>
            <person name="Idesawa K."/>
            <person name="Kawashima K."/>
            <person name="Kishida Y."/>
            <person name="Kiyokawa C."/>
            <person name="Kohara M."/>
            <person name="Matsumoto M."/>
            <person name="Matsuno A."/>
            <person name="Muraki A."/>
            <person name="Nakayama S."/>
            <person name="Nakazaki N."/>
            <person name="Shinpo S."/>
            <person name="Takeuchi C."/>
            <person name="Wada T."/>
            <person name="Watanabe A."/>
            <person name="Yamada M."/>
            <person name="Yasuda M."/>
            <person name="Tabata S."/>
        </authorList>
    </citation>
    <scope>NUCLEOTIDE SEQUENCE [LARGE SCALE GENOMIC DNA]</scope>
    <source>
        <strain>cv. Columbia</strain>
    </source>
</reference>
<dbReference type="InterPro" id="IPR026960">
    <property type="entry name" value="RVT-Znf"/>
</dbReference>
<reference evidence="2" key="2">
    <citation type="submission" date="2000-05" db="EMBL/GenBank/DDBJ databases">
        <title>Structural Analysis of Arabidopsis thaliana Chromosome 3. III.</title>
        <authorList>
            <person name="Nakamura Y."/>
        </authorList>
    </citation>
    <scope>NUCLEOTIDE SEQUENCE</scope>
</reference>
<dbReference type="ExpressionAtlas" id="Q9LHK6">
    <property type="expression patterns" value="baseline and differential"/>
</dbReference>
<evidence type="ECO:0000259" key="1">
    <source>
        <dbReference type="Pfam" id="PF13966"/>
    </source>
</evidence>
<sequence length="332" mass="37540">MERDSSGQRNLKKRVGMDGGIRRRHMCVVLPLALYLKPKIPFDPPNKDSATLLVKDLIFSVSHQWDCEDIRRELLHHEEDILSLILSSTKRPDRLWWLPAKAGVYSTKSGYAMAKSNLVPCLEEGFNWKTNNWKVYTSPMIRMFLSKATKKALPIGTALSARGIVVETGCKRCGEIEDALHIFFRCPIAVKVWDLATLLPKPRAGSVVYVKKILEKGRTCLSLPPLGLGSTPLYPWILWFLWKARNFVIFEDRILFAEDTVQKSILEAKRWHNAKLQQTPTSPTLSLAVERGDSSEAHSEAFPCFSDAAWQATSKVGGMGWIIKDLHNVVLL</sequence>
<keyword evidence="2" id="KW-0808">Transferase</keyword>
<proteinExistence type="predicted"/>
<accession>Q9LHK6</accession>
<protein>
    <submittedName>
        <fullName evidence="2">Similarity to non-LTR retroelement reverse transcriptase</fullName>
    </submittedName>
</protein>